<keyword evidence="3" id="KW-1003">Cell membrane</keyword>
<comment type="subcellular location">
    <subcellularLocation>
        <location evidence="1">Cell membrane</location>
        <topology evidence="1">Multi-pass membrane protein</topology>
    </subcellularLocation>
</comment>
<feature type="transmembrane region" description="Helical" evidence="7">
    <location>
        <begin position="142"/>
        <end position="163"/>
    </location>
</feature>
<dbReference type="PANTHER" id="PTHR23517">
    <property type="entry name" value="RESISTANCE PROTEIN MDTM, PUTATIVE-RELATED-RELATED"/>
    <property type="match status" value="1"/>
</dbReference>
<dbReference type="InterPro" id="IPR036259">
    <property type="entry name" value="MFS_trans_sf"/>
</dbReference>
<feature type="transmembrane region" description="Helical" evidence="7">
    <location>
        <begin position="12"/>
        <end position="28"/>
    </location>
</feature>
<feature type="transmembrane region" description="Helical" evidence="7">
    <location>
        <begin position="381"/>
        <end position="400"/>
    </location>
</feature>
<feature type="transmembrane region" description="Helical" evidence="7">
    <location>
        <begin position="316"/>
        <end position="334"/>
    </location>
</feature>
<evidence type="ECO:0000256" key="6">
    <source>
        <dbReference type="ARBA" id="ARBA00023136"/>
    </source>
</evidence>
<dbReference type="Proteomes" id="UP000005439">
    <property type="component" value="Chromosome"/>
</dbReference>
<feature type="transmembrane region" description="Helical" evidence="7">
    <location>
        <begin position="169"/>
        <end position="187"/>
    </location>
</feature>
<dbReference type="PATRIC" id="fig|679936.5.peg.177"/>
<dbReference type="InterPro" id="IPR050171">
    <property type="entry name" value="MFS_Transporters"/>
</dbReference>
<dbReference type="GO" id="GO:0005886">
    <property type="term" value="C:plasma membrane"/>
    <property type="evidence" value="ECO:0007669"/>
    <property type="project" value="UniProtKB-SubCell"/>
</dbReference>
<organism evidence="9 10">
    <name type="scientific">Sulfobacillus acidophilus (strain ATCC 700253 / DSM 10332 / NAL)</name>
    <dbReference type="NCBI Taxonomy" id="679936"/>
    <lineage>
        <taxon>Bacteria</taxon>
        <taxon>Bacillati</taxon>
        <taxon>Bacillota</taxon>
        <taxon>Clostridia</taxon>
        <taxon>Eubacteriales</taxon>
        <taxon>Clostridiales Family XVII. Incertae Sedis</taxon>
        <taxon>Sulfobacillus</taxon>
    </lineage>
</organism>
<dbReference type="InterPro" id="IPR020846">
    <property type="entry name" value="MFS_dom"/>
</dbReference>
<dbReference type="AlphaFoldDB" id="G8TWA1"/>
<feature type="transmembrane region" description="Helical" evidence="7">
    <location>
        <begin position="102"/>
        <end position="121"/>
    </location>
</feature>
<dbReference type="HOGENOM" id="CLU_035002_0_0_9"/>
<evidence type="ECO:0000256" key="1">
    <source>
        <dbReference type="ARBA" id="ARBA00004651"/>
    </source>
</evidence>
<dbReference type="EMBL" id="CP003179">
    <property type="protein sequence ID" value="AEW03744.1"/>
    <property type="molecule type" value="Genomic_DNA"/>
</dbReference>
<reference evidence="10" key="1">
    <citation type="submission" date="2011-12" db="EMBL/GenBank/DDBJ databases">
        <title>The complete genome of chromosome of Sulfobacillus acidophilus DSM 10332.</title>
        <authorList>
            <person name="Lucas S."/>
            <person name="Han J."/>
            <person name="Lapidus A."/>
            <person name="Bruce D."/>
            <person name="Goodwin L."/>
            <person name="Pitluck S."/>
            <person name="Peters L."/>
            <person name="Kyrpides N."/>
            <person name="Mavromatis K."/>
            <person name="Ivanova N."/>
            <person name="Mikhailova N."/>
            <person name="Chertkov O."/>
            <person name="Saunders E."/>
            <person name="Detter J.C."/>
            <person name="Tapia R."/>
            <person name="Han C."/>
            <person name="Land M."/>
            <person name="Hauser L."/>
            <person name="Markowitz V."/>
            <person name="Cheng J.-F."/>
            <person name="Hugenholtz P."/>
            <person name="Woyke T."/>
            <person name="Wu D."/>
            <person name="Pukall R."/>
            <person name="Gehrich-Schroeter G."/>
            <person name="Schneider S."/>
            <person name="Klenk H.-P."/>
            <person name="Eisen J.A."/>
        </authorList>
    </citation>
    <scope>NUCLEOTIDE SEQUENCE [LARGE SCALE GENOMIC DNA]</scope>
    <source>
        <strain evidence="10">ATCC 700253 / DSM 10332 / NAL</strain>
    </source>
</reference>
<keyword evidence="4 7" id="KW-0812">Transmembrane</keyword>
<dbReference type="InterPro" id="IPR005829">
    <property type="entry name" value="Sugar_transporter_CS"/>
</dbReference>
<protein>
    <submittedName>
        <fullName evidence="9">Major facilitator superfamily MFS_1</fullName>
    </submittedName>
</protein>
<dbReference type="Gene3D" id="1.20.1250.20">
    <property type="entry name" value="MFS general substrate transporter like domains"/>
    <property type="match status" value="2"/>
</dbReference>
<dbReference type="PROSITE" id="PS50850">
    <property type="entry name" value="MFS"/>
    <property type="match status" value="2"/>
</dbReference>
<dbReference type="InterPro" id="IPR011701">
    <property type="entry name" value="MFS"/>
</dbReference>
<dbReference type="SUPFAM" id="SSF103473">
    <property type="entry name" value="MFS general substrate transporter"/>
    <property type="match status" value="1"/>
</dbReference>
<accession>G8TWA1</accession>
<reference evidence="9 10" key="2">
    <citation type="journal article" date="2012" name="Stand. Genomic Sci.">
        <title>Complete genome sequence of the moderately thermophilic mineral-sulfide-oxidizing firmicute Sulfobacillus acidophilus type strain (NAL(T)).</title>
        <authorList>
            <person name="Anderson I."/>
            <person name="Chertkov O."/>
            <person name="Chen A."/>
            <person name="Saunders E."/>
            <person name="Lapidus A."/>
            <person name="Nolan M."/>
            <person name="Lucas S."/>
            <person name="Hammon N."/>
            <person name="Deshpande S."/>
            <person name="Cheng J.F."/>
            <person name="Han C."/>
            <person name="Tapia R."/>
            <person name="Goodwin L.A."/>
            <person name="Pitluck S."/>
            <person name="Liolios K."/>
            <person name="Pagani I."/>
            <person name="Ivanova N."/>
            <person name="Mikhailova N."/>
            <person name="Pati A."/>
            <person name="Palaniappan K."/>
            <person name="Land M."/>
            <person name="Pan C."/>
            <person name="Rohde M."/>
            <person name="Pukall R."/>
            <person name="Goker M."/>
            <person name="Detter J.C."/>
            <person name="Woyke T."/>
            <person name="Bristow J."/>
            <person name="Eisen J.A."/>
            <person name="Markowitz V."/>
            <person name="Hugenholtz P."/>
            <person name="Kyrpides N.C."/>
            <person name="Klenk H.P."/>
            <person name="Mavromatis K."/>
        </authorList>
    </citation>
    <scope>NUCLEOTIDE SEQUENCE [LARGE SCALE GENOMIC DNA]</scope>
    <source>
        <strain evidence="10">ATCC 700253 / DSM 10332 / NAL</strain>
    </source>
</reference>
<evidence type="ECO:0000256" key="7">
    <source>
        <dbReference type="SAM" id="Phobius"/>
    </source>
</evidence>
<gene>
    <name evidence="9" type="ordered locus">Sulac_0172</name>
</gene>
<dbReference type="CDD" id="cd17325">
    <property type="entry name" value="MFS_MdtG_SLC18_like"/>
    <property type="match status" value="1"/>
</dbReference>
<feature type="domain" description="Major facilitator superfamily (MFS) profile" evidence="8">
    <location>
        <begin position="225"/>
        <end position="415"/>
    </location>
</feature>
<sequence>MTQGIRPNLGQFLWLVANTVFVGLAVGMERTVVPLLGRDVYQVGAVLTLSFIASFGLAKAPLNLVAGRWSDRVGRRPVLIGGWVLGIPAVLLLMVVHRWWGVILANVFLGANQAFSWTMTITAQLDLAGPRQRGLAMGINEATGYIGVAVATWLTGLVAHQVGLVESPVWVGSFVVLAGLAISVGAVRDTRHWVAHEATRHAPSVPVRNHTPWQDFWWTSFRDPTLSTACWAGMTNKLADTVAWGALPLYLASQGLSVVHIAEIGSSYALAWGIGQFGTGILSDHVGRKRPIVSGFVFLGLGLFGLAWMPGLTGRIVAASVGGLGMALLYPNLNSAVGDVAPPQRRGSVLGIYRLWRDGGYVVGGLLIGALVAAFGARSAVIVIAGLTWVMAGLLIGRFHETHPAKALSRVSSVG</sequence>
<feature type="transmembrane region" description="Helical" evidence="7">
    <location>
        <begin position="78"/>
        <end position="96"/>
    </location>
</feature>
<dbReference type="KEGG" id="sap:Sulac_0172"/>
<feature type="domain" description="Major facilitator superfamily (MFS) profile" evidence="8">
    <location>
        <begin position="1"/>
        <end position="191"/>
    </location>
</feature>
<proteinExistence type="predicted"/>
<keyword evidence="2" id="KW-0813">Transport</keyword>
<dbReference type="Pfam" id="PF07690">
    <property type="entry name" value="MFS_1"/>
    <property type="match status" value="2"/>
</dbReference>
<evidence type="ECO:0000256" key="3">
    <source>
        <dbReference type="ARBA" id="ARBA00022475"/>
    </source>
</evidence>
<evidence type="ECO:0000256" key="4">
    <source>
        <dbReference type="ARBA" id="ARBA00022692"/>
    </source>
</evidence>
<evidence type="ECO:0000259" key="8">
    <source>
        <dbReference type="PROSITE" id="PS50850"/>
    </source>
</evidence>
<feature type="transmembrane region" description="Helical" evidence="7">
    <location>
        <begin position="40"/>
        <end position="58"/>
    </location>
</feature>
<keyword evidence="6 7" id="KW-0472">Membrane</keyword>
<dbReference type="GO" id="GO:0022857">
    <property type="term" value="F:transmembrane transporter activity"/>
    <property type="evidence" value="ECO:0007669"/>
    <property type="project" value="InterPro"/>
</dbReference>
<keyword evidence="5 7" id="KW-1133">Transmembrane helix</keyword>
<evidence type="ECO:0000313" key="9">
    <source>
        <dbReference type="EMBL" id="AEW03744.1"/>
    </source>
</evidence>
<name>G8TWA1_SULAD</name>
<evidence type="ECO:0000313" key="10">
    <source>
        <dbReference type="Proteomes" id="UP000005439"/>
    </source>
</evidence>
<feature type="transmembrane region" description="Helical" evidence="7">
    <location>
        <begin position="355"/>
        <end position="375"/>
    </location>
</feature>
<feature type="transmembrane region" description="Helical" evidence="7">
    <location>
        <begin position="292"/>
        <end position="310"/>
    </location>
</feature>
<evidence type="ECO:0000256" key="5">
    <source>
        <dbReference type="ARBA" id="ARBA00022989"/>
    </source>
</evidence>
<dbReference type="PROSITE" id="PS00216">
    <property type="entry name" value="SUGAR_TRANSPORT_1"/>
    <property type="match status" value="1"/>
</dbReference>
<dbReference type="STRING" id="679936.Sulac_0172"/>
<dbReference type="PANTHER" id="PTHR23517:SF3">
    <property type="entry name" value="INTEGRAL MEMBRANE TRANSPORT PROTEIN"/>
    <property type="match status" value="1"/>
</dbReference>
<evidence type="ECO:0000256" key="2">
    <source>
        <dbReference type="ARBA" id="ARBA00022448"/>
    </source>
</evidence>
<keyword evidence="10" id="KW-1185">Reference proteome</keyword>